<dbReference type="EMBL" id="NMUH01000397">
    <property type="protein sequence ID" value="MQL78379.1"/>
    <property type="molecule type" value="Genomic_DNA"/>
</dbReference>
<keyword evidence="3" id="KW-1185">Reference proteome</keyword>
<feature type="transmembrane region" description="Helical" evidence="1">
    <location>
        <begin position="16"/>
        <end position="38"/>
    </location>
</feature>
<gene>
    <name evidence="2" type="ORF">Taro_010813</name>
</gene>
<sequence>MFEAGARLASKGRGRCVLLLAASGGVLVAVVVTMFPVATCCPILHVHDGTGVCGFPTSCCVQGLGWFCLWPSTWWRFEVVVLVFPIFGVPAALAGEGMVILTGPCSQAHPLLPSARGSSSRELGVGRHAETCFGVVPDSVGFCGSHVCVTTLVGSHGIALFYSAAL</sequence>
<organism evidence="2 3">
    <name type="scientific">Colocasia esculenta</name>
    <name type="common">Wild taro</name>
    <name type="synonym">Arum esculentum</name>
    <dbReference type="NCBI Taxonomy" id="4460"/>
    <lineage>
        <taxon>Eukaryota</taxon>
        <taxon>Viridiplantae</taxon>
        <taxon>Streptophyta</taxon>
        <taxon>Embryophyta</taxon>
        <taxon>Tracheophyta</taxon>
        <taxon>Spermatophyta</taxon>
        <taxon>Magnoliopsida</taxon>
        <taxon>Liliopsida</taxon>
        <taxon>Araceae</taxon>
        <taxon>Aroideae</taxon>
        <taxon>Colocasieae</taxon>
        <taxon>Colocasia</taxon>
    </lineage>
</organism>
<proteinExistence type="predicted"/>
<reference evidence="2" key="1">
    <citation type="submission" date="2017-07" db="EMBL/GenBank/DDBJ databases">
        <title>Taro Niue Genome Assembly and Annotation.</title>
        <authorList>
            <person name="Atibalentja N."/>
            <person name="Keating K."/>
            <person name="Fields C.J."/>
        </authorList>
    </citation>
    <scope>NUCLEOTIDE SEQUENCE</scope>
    <source>
        <strain evidence="2">Niue_2</strain>
        <tissue evidence="2">Leaf</tissue>
    </source>
</reference>
<name>A0A843UE69_COLES</name>
<protein>
    <submittedName>
        <fullName evidence="2">Uncharacterized protein</fullName>
    </submittedName>
</protein>
<dbReference type="Proteomes" id="UP000652761">
    <property type="component" value="Unassembled WGS sequence"/>
</dbReference>
<evidence type="ECO:0000313" key="3">
    <source>
        <dbReference type="Proteomes" id="UP000652761"/>
    </source>
</evidence>
<keyword evidence="1" id="KW-0812">Transmembrane</keyword>
<comment type="caution">
    <text evidence="2">The sequence shown here is derived from an EMBL/GenBank/DDBJ whole genome shotgun (WGS) entry which is preliminary data.</text>
</comment>
<keyword evidence="1" id="KW-0472">Membrane</keyword>
<accession>A0A843UE69</accession>
<dbReference type="AlphaFoldDB" id="A0A843UE69"/>
<keyword evidence="1" id="KW-1133">Transmembrane helix</keyword>
<evidence type="ECO:0000256" key="1">
    <source>
        <dbReference type="SAM" id="Phobius"/>
    </source>
</evidence>
<evidence type="ECO:0000313" key="2">
    <source>
        <dbReference type="EMBL" id="MQL78379.1"/>
    </source>
</evidence>